<dbReference type="InterPro" id="IPR050650">
    <property type="entry name" value="Type-II_Cytokine-TF_Rcpt"/>
</dbReference>
<dbReference type="EMBL" id="QNUK01000049">
    <property type="protein sequence ID" value="KAF5904999.1"/>
    <property type="molecule type" value="Genomic_DNA"/>
</dbReference>
<evidence type="ECO:0000256" key="1">
    <source>
        <dbReference type="SAM" id="Phobius"/>
    </source>
</evidence>
<name>A0A8J4U5H6_CLAMG</name>
<gene>
    <name evidence="3" type="primary">Crfb13</name>
    <name evidence="3" type="ORF">DAT39_005223</name>
</gene>
<feature type="transmembrane region" description="Helical" evidence="1">
    <location>
        <begin position="209"/>
        <end position="235"/>
    </location>
</feature>
<keyword evidence="1" id="KW-1133">Transmembrane helix</keyword>
<feature type="domain" description="Fibronectin type-III" evidence="2">
    <location>
        <begin position="3"/>
        <end position="85"/>
    </location>
</feature>
<evidence type="ECO:0000313" key="4">
    <source>
        <dbReference type="Proteomes" id="UP000727407"/>
    </source>
</evidence>
<comment type="caution">
    <text evidence="3">The sequence shown here is derived from an EMBL/GenBank/DDBJ whole genome shotgun (WGS) entry which is preliminary data.</text>
</comment>
<dbReference type="PANTHER" id="PTHR20859">
    <property type="entry name" value="INTERFERON/INTERLEUKIN RECEPTOR"/>
    <property type="match status" value="1"/>
</dbReference>
<dbReference type="InterPro" id="IPR036116">
    <property type="entry name" value="FN3_sf"/>
</dbReference>
<dbReference type="AlphaFoldDB" id="A0A8J4U5H6"/>
<feature type="non-terminal residue" evidence="3">
    <location>
        <position position="1"/>
    </location>
</feature>
<keyword evidence="1" id="KW-0812">Transmembrane</keyword>
<keyword evidence="1" id="KW-0472">Membrane</keyword>
<feature type="non-terminal residue" evidence="3">
    <location>
        <position position="251"/>
    </location>
</feature>
<proteinExistence type="predicted"/>
<dbReference type="Proteomes" id="UP000727407">
    <property type="component" value="Unassembled WGS sequence"/>
</dbReference>
<keyword evidence="3" id="KW-0675">Receptor</keyword>
<dbReference type="GO" id="GO:0005886">
    <property type="term" value="C:plasma membrane"/>
    <property type="evidence" value="ECO:0007669"/>
    <property type="project" value="TreeGrafter"/>
</dbReference>
<accession>A0A8J4U5H6</accession>
<evidence type="ECO:0000313" key="3">
    <source>
        <dbReference type="EMBL" id="KAF5904999.1"/>
    </source>
</evidence>
<dbReference type="InterPro" id="IPR003961">
    <property type="entry name" value="FN3_dom"/>
</dbReference>
<keyword evidence="4" id="KW-1185">Reference proteome</keyword>
<organism evidence="3 4">
    <name type="scientific">Clarias magur</name>
    <name type="common">Asian catfish</name>
    <name type="synonym">Macropteronotus magur</name>
    <dbReference type="NCBI Taxonomy" id="1594786"/>
    <lineage>
        <taxon>Eukaryota</taxon>
        <taxon>Metazoa</taxon>
        <taxon>Chordata</taxon>
        <taxon>Craniata</taxon>
        <taxon>Vertebrata</taxon>
        <taxon>Euteleostomi</taxon>
        <taxon>Actinopterygii</taxon>
        <taxon>Neopterygii</taxon>
        <taxon>Teleostei</taxon>
        <taxon>Ostariophysi</taxon>
        <taxon>Siluriformes</taxon>
        <taxon>Clariidae</taxon>
        <taxon>Clarias</taxon>
    </lineage>
</organism>
<sequence length="251" mass="27824">VLSTIPAPTNISVTCRNFKNVLYWNYSEPGLQPKFNITINGYGYGYASESKNLLTSQTYLDISEYTQNIEDGYYVTVDAQAKGSELSNSSQGVEFTYNGNLPSTQTCMMDFPVIKFSVLQRGVHFSFSHPFNVHNVSSLEALFTYTVNFNGTKSNFNCNEDEECTGDFPLTESLYGKCMPVYVQGYVEGISAETTEEVCGNVRPNDTDWAVLVTILLCSGGALLFLIILAVVVYIKLTRPDSQSTIISKLL</sequence>
<dbReference type="SUPFAM" id="SSF49265">
    <property type="entry name" value="Fibronectin type III"/>
    <property type="match status" value="1"/>
</dbReference>
<evidence type="ECO:0000259" key="2">
    <source>
        <dbReference type="Pfam" id="PF01108"/>
    </source>
</evidence>
<dbReference type="OrthoDB" id="8758322at2759"/>
<dbReference type="Gene3D" id="2.60.40.10">
    <property type="entry name" value="Immunoglobulins"/>
    <property type="match status" value="1"/>
</dbReference>
<dbReference type="PANTHER" id="PTHR20859:SF87">
    <property type="entry name" value="CYTOKINE RECEPTOR FAMILY MEMBER B13-RELATED"/>
    <property type="match status" value="1"/>
</dbReference>
<dbReference type="InterPro" id="IPR013783">
    <property type="entry name" value="Ig-like_fold"/>
</dbReference>
<reference evidence="3" key="1">
    <citation type="submission" date="2020-07" db="EMBL/GenBank/DDBJ databases">
        <title>Clarias magur genome sequencing, assembly and annotation.</title>
        <authorList>
            <person name="Kushwaha B."/>
            <person name="Kumar R."/>
            <person name="Das P."/>
            <person name="Joshi C.G."/>
            <person name="Kumar D."/>
            <person name="Nagpure N.S."/>
            <person name="Pandey M."/>
            <person name="Agarwal S."/>
            <person name="Srivastava S."/>
            <person name="Singh M."/>
            <person name="Sahoo L."/>
            <person name="Jayasankar P."/>
            <person name="Meher P.K."/>
            <person name="Koringa P.G."/>
            <person name="Iquebal M.A."/>
            <person name="Das S.P."/>
            <person name="Bit A."/>
            <person name="Patnaik S."/>
            <person name="Patel N."/>
            <person name="Shah T.M."/>
            <person name="Hinsu A."/>
            <person name="Jena J.K."/>
        </authorList>
    </citation>
    <scope>NUCLEOTIDE SEQUENCE</scope>
    <source>
        <strain evidence="3">CIFAMagur01</strain>
        <tissue evidence="3">Testis</tissue>
    </source>
</reference>
<dbReference type="GO" id="GO:0004896">
    <property type="term" value="F:cytokine receptor activity"/>
    <property type="evidence" value="ECO:0007669"/>
    <property type="project" value="TreeGrafter"/>
</dbReference>
<dbReference type="Pfam" id="PF01108">
    <property type="entry name" value="Tissue_fac"/>
    <property type="match status" value="1"/>
</dbReference>
<protein>
    <submittedName>
        <fullName evidence="3">Interferon gamma receptor 1-like</fullName>
    </submittedName>
</protein>